<organism evidence="4 5">
    <name type="scientific">Streptomyces filamentosus</name>
    <name type="common">Streptomyces roseosporus</name>
    <dbReference type="NCBI Taxonomy" id="67294"/>
    <lineage>
        <taxon>Bacteria</taxon>
        <taxon>Bacillati</taxon>
        <taxon>Actinomycetota</taxon>
        <taxon>Actinomycetes</taxon>
        <taxon>Kitasatosporales</taxon>
        <taxon>Streptomycetaceae</taxon>
        <taxon>Streptomyces</taxon>
    </lineage>
</organism>
<keyword evidence="5" id="KW-1185">Reference proteome</keyword>
<evidence type="ECO:0000256" key="2">
    <source>
        <dbReference type="SAM" id="Phobius"/>
    </source>
</evidence>
<keyword evidence="2" id="KW-0472">Membrane</keyword>
<reference evidence="4" key="2">
    <citation type="submission" date="2020-09" db="EMBL/GenBank/DDBJ databases">
        <authorList>
            <person name="Sun Q."/>
            <person name="Ohkuma M."/>
        </authorList>
    </citation>
    <scope>NUCLEOTIDE SEQUENCE</scope>
    <source>
        <strain evidence="4">JCM 4122</strain>
    </source>
</reference>
<feature type="region of interest" description="Disordered" evidence="1">
    <location>
        <begin position="82"/>
        <end position="103"/>
    </location>
</feature>
<dbReference type="EMBL" id="BNBE01000003">
    <property type="protein sequence ID" value="GHG22386.1"/>
    <property type="molecule type" value="Genomic_DNA"/>
</dbReference>
<evidence type="ECO:0000256" key="1">
    <source>
        <dbReference type="SAM" id="MobiDB-lite"/>
    </source>
</evidence>
<dbReference type="AlphaFoldDB" id="A0A919ER61"/>
<sequence length="103" mass="10292">MTTTSSPRRSRPWGTLGAGAAAVAACAVCCAGPVLAVLGSVGVASAIGALWMPALTVLAVAAGLGFLLVRHRRRTTSCRTVPARADLGMPTLGPPPEDGKAAR</sequence>
<evidence type="ECO:0000313" key="5">
    <source>
        <dbReference type="Proteomes" id="UP000632849"/>
    </source>
</evidence>
<dbReference type="Proteomes" id="UP000632849">
    <property type="component" value="Unassembled WGS sequence"/>
</dbReference>
<comment type="caution">
    <text evidence="4">The sequence shown here is derived from an EMBL/GenBank/DDBJ whole genome shotgun (WGS) entry which is preliminary data.</text>
</comment>
<feature type="transmembrane region" description="Helical" evidence="2">
    <location>
        <begin position="46"/>
        <end position="69"/>
    </location>
</feature>
<gene>
    <name evidence="3" type="ORF">GCM10017667_52380</name>
    <name evidence="4" type="ORF">GCM10017667_67770</name>
</gene>
<evidence type="ECO:0000313" key="4">
    <source>
        <dbReference type="EMBL" id="GHG22386.1"/>
    </source>
</evidence>
<protein>
    <recommendedName>
        <fullName evidence="6">Mercuric ion transport protein</fullName>
    </recommendedName>
</protein>
<name>A0A919ER61_STRFL</name>
<keyword evidence="2" id="KW-0812">Transmembrane</keyword>
<keyword evidence="2" id="KW-1133">Transmembrane helix</keyword>
<dbReference type="Gene3D" id="1.10.287.910">
    <property type="entry name" value="bacterial mercury transporter, merf"/>
    <property type="match status" value="1"/>
</dbReference>
<evidence type="ECO:0008006" key="6">
    <source>
        <dbReference type="Google" id="ProtNLM"/>
    </source>
</evidence>
<proteinExistence type="predicted"/>
<accession>A0A919ER61</accession>
<dbReference type="RefSeq" id="WP_229915622.1">
    <property type="nucleotide sequence ID" value="NZ_BNBE01000002.1"/>
</dbReference>
<evidence type="ECO:0000313" key="3">
    <source>
        <dbReference type="EMBL" id="GHG12465.1"/>
    </source>
</evidence>
<reference evidence="4" key="1">
    <citation type="journal article" date="2014" name="Int. J. Syst. Evol. Microbiol.">
        <title>Complete genome sequence of Corynebacterium casei LMG S-19264T (=DSM 44701T), isolated from a smear-ripened cheese.</title>
        <authorList>
            <consortium name="US DOE Joint Genome Institute (JGI-PGF)"/>
            <person name="Walter F."/>
            <person name="Albersmeier A."/>
            <person name="Kalinowski J."/>
            <person name="Ruckert C."/>
        </authorList>
    </citation>
    <scope>NUCLEOTIDE SEQUENCE</scope>
    <source>
        <strain evidence="4">JCM 4122</strain>
    </source>
</reference>
<dbReference type="EMBL" id="BNBE01000002">
    <property type="protein sequence ID" value="GHG12465.1"/>
    <property type="molecule type" value="Genomic_DNA"/>
</dbReference>